<feature type="transmembrane region" description="Helical" evidence="8">
    <location>
        <begin position="138"/>
        <end position="160"/>
    </location>
</feature>
<keyword evidence="5 8" id="KW-0472">Membrane</keyword>
<organism evidence="10 11">
    <name type="scientific">Polyangium fumosum</name>
    <dbReference type="NCBI Taxonomy" id="889272"/>
    <lineage>
        <taxon>Bacteria</taxon>
        <taxon>Pseudomonadati</taxon>
        <taxon>Myxococcota</taxon>
        <taxon>Polyangia</taxon>
        <taxon>Polyangiales</taxon>
        <taxon>Polyangiaceae</taxon>
        <taxon>Polyangium</taxon>
    </lineage>
</organism>
<dbReference type="RefSeq" id="WP_136928933.1">
    <property type="nucleotide sequence ID" value="NZ_SSMQ01000009.1"/>
</dbReference>
<sequence length="782" mass="80186">MRALGPVADPVPCSGCGKLLDPLRAGHVAIFDSKFHFFCDRHACRACFLGEPPGEAETTRPARVPLSLFAPRRSGAEPEPSRSSLDAPIVPFHAPASRDAALPEPPAPFDDRTLVEPIAHAILTEEPSRLDVPEPRDIGALLLVIATIAGTLAVALGLAGDAALVIGARIVLASVGAGMLVGRAATTPREPSDPHPAPILAPSILSLVLAIGAALRAVPSLGAEAASLAGIIVTATAVGAWLLEGARHASLAERAFVAQSLAVPGRRAPDDGSPGEIAKNKVFDLCPGEQVLVEPGEVVPVDLVVVSGEVFVLPWLGATTPVRRRAGEPVVAGAKVVRGRLRGTCTFAGNDRAFARVLIDPRRRADALAPIARASRALAERWSLAALVTGALSAFIAGGRTYVEIAMTAVASHAALATTLIAGVAGVHVARGILHAQRRGIAYKSEGAWDRAARVNVAVFCARGTLLLGEPELAELEAPGGKLEPLDVLSLAAGAERGEEHPIATAIVRAAVTRSVRPDGVRNAHHVPGLGVTAVTSSGEDLCVGSRALLLANRISIAAAEQRIAELEALGRTVVLVAVGARLVGILGLQDGLRPGARAAVQHLLDAQIEPVIMSGDARETCEAIGHSLDVDHIRPEVLPNERGAEVRRLIDAGMSVAVLGHPGVDEGALGAADVAVALGAAGSSPGDLSVALASDDVRDAALALAIAHRARLEARVGLAIAVLPALVGAIAVAFGVLPPAYAPLASLLGGAMAVLHVRALDRVRESGPTRGHTWENGPSDP</sequence>
<evidence type="ECO:0000256" key="5">
    <source>
        <dbReference type="ARBA" id="ARBA00023136"/>
    </source>
</evidence>
<dbReference type="InterPro" id="IPR008250">
    <property type="entry name" value="ATPase_P-typ_transduc_dom_A_sf"/>
</dbReference>
<gene>
    <name evidence="10" type="ORF">E8A74_11085</name>
</gene>
<dbReference type="SUPFAM" id="SSF81653">
    <property type="entry name" value="Calcium ATPase, transduction domain A"/>
    <property type="match status" value="1"/>
</dbReference>
<evidence type="ECO:0000256" key="8">
    <source>
        <dbReference type="SAM" id="Phobius"/>
    </source>
</evidence>
<dbReference type="OrthoDB" id="5526243at2"/>
<name>A0A4U1JEU8_9BACT</name>
<dbReference type="SUPFAM" id="SSF56784">
    <property type="entry name" value="HAD-like"/>
    <property type="match status" value="1"/>
</dbReference>
<accession>A0A4U1JEU8</accession>
<dbReference type="InterPro" id="IPR059000">
    <property type="entry name" value="ATPase_P-type_domA"/>
</dbReference>
<feature type="transmembrane region" description="Helical" evidence="8">
    <location>
        <begin position="717"/>
        <end position="735"/>
    </location>
</feature>
<evidence type="ECO:0000313" key="10">
    <source>
        <dbReference type="EMBL" id="TKD09710.1"/>
    </source>
</evidence>
<comment type="subcellular location">
    <subcellularLocation>
        <location evidence="1">Membrane</location>
    </subcellularLocation>
</comment>
<dbReference type="PANTHER" id="PTHR48085:SF5">
    <property type="entry name" value="CADMIUM_ZINC-TRANSPORTING ATPASE HMA4-RELATED"/>
    <property type="match status" value="1"/>
</dbReference>
<dbReference type="EC" id="7.2.2.12" evidence="6"/>
<keyword evidence="4 8" id="KW-1133">Transmembrane helix</keyword>
<dbReference type="Proteomes" id="UP000309215">
    <property type="component" value="Unassembled WGS sequence"/>
</dbReference>
<feature type="domain" description="P-type ATPase A" evidence="9">
    <location>
        <begin position="279"/>
        <end position="357"/>
    </location>
</feature>
<dbReference type="InterPro" id="IPR023299">
    <property type="entry name" value="ATPase_P-typ_cyto_dom_N"/>
</dbReference>
<dbReference type="Pfam" id="PF00122">
    <property type="entry name" value="E1-E2_ATPase"/>
    <property type="match status" value="1"/>
</dbReference>
<comment type="caution">
    <text evidence="10">The sequence shown here is derived from an EMBL/GenBank/DDBJ whole genome shotgun (WGS) entry which is preliminary data.</text>
</comment>
<dbReference type="Gene3D" id="2.70.150.10">
    <property type="entry name" value="Calcium-transporting ATPase, cytoplasmic transduction domain A"/>
    <property type="match status" value="1"/>
</dbReference>
<comment type="similarity">
    <text evidence="2">Belongs to the cation transport ATPase (P-type) (TC 3.A.3) family. Type IB subfamily.</text>
</comment>
<keyword evidence="3 8" id="KW-0812">Transmembrane</keyword>
<evidence type="ECO:0000256" key="7">
    <source>
        <dbReference type="ARBA" id="ARBA00047308"/>
    </source>
</evidence>
<evidence type="ECO:0000256" key="2">
    <source>
        <dbReference type="ARBA" id="ARBA00006024"/>
    </source>
</evidence>
<keyword evidence="11" id="KW-1185">Reference proteome</keyword>
<dbReference type="InterPro" id="IPR051014">
    <property type="entry name" value="Cation_Transport_ATPase_IB"/>
</dbReference>
<dbReference type="Gene3D" id="3.40.1110.10">
    <property type="entry name" value="Calcium-transporting ATPase, cytoplasmic domain N"/>
    <property type="match status" value="1"/>
</dbReference>
<comment type="catalytic activity">
    <reaction evidence="7">
        <text>Zn(2+)(in) + ATP + H2O = Zn(2+)(out) + ADP + phosphate + H(+)</text>
        <dbReference type="Rhea" id="RHEA:20621"/>
        <dbReference type="ChEBI" id="CHEBI:15377"/>
        <dbReference type="ChEBI" id="CHEBI:15378"/>
        <dbReference type="ChEBI" id="CHEBI:29105"/>
        <dbReference type="ChEBI" id="CHEBI:30616"/>
        <dbReference type="ChEBI" id="CHEBI:43474"/>
        <dbReference type="ChEBI" id="CHEBI:456216"/>
        <dbReference type="EC" id="7.2.2.12"/>
    </reaction>
</comment>
<evidence type="ECO:0000256" key="3">
    <source>
        <dbReference type="ARBA" id="ARBA00022692"/>
    </source>
</evidence>
<dbReference type="InterPro" id="IPR036412">
    <property type="entry name" value="HAD-like_sf"/>
</dbReference>
<dbReference type="Pfam" id="PF00702">
    <property type="entry name" value="Hydrolase"/>
    <property type="match status" value="1"/>
</dbReference>
<evidence type="ECO:0000256" key="6">
    <source>
        <dbReference type="ARBA" id="ARBA00039097"/>
    </source>
</evidence>
<dbReference type="GO" id="GO:0005524">
    <property type="term" value="F:ATP binding"/>
    <property type="evidence" value="ECO:0007669"/>
    <property type="project" value="InterPro"/>
</dbReference>
<dbReference type="NCBIfam" id="TIGR01494">
    <property type="entry name" value="ATPase_P-type"/>
    <property type="match status" value="1"/>
</dbReference>
<dbReference type="Gene3D" id="3.40.50.1000">
    <property type="entry name" value="HAD superfamily/HAD-like"/>
    <property type="match status" value="1"/>
</dbReference>
<dbReference type="InterPro" id="IPR023214">
    <property type="entry name" value="HAD_sf"/>
</dbReference>
<proteinExistence type="inferred from homology"/>
<reference evidence="10 11" key="1">
    <citation type="submission" date="2019-04" db="EMBL/GenBank/DDBJ databases">
        <authorList>
            <person name="Li Y."/>
            <person name="Wang J."/>
        </authorList>
    </citation>
    <scope>NUCLEOTIDE SEQUENCE [LARGE SCALE GENOMIC DNA]</scope>
    <source>
        <strain evidence="10 11">DSM 14668</strain>
    </source>
</reference>
<dbReference type="PANTHER" id="PTHR48085">
    <property type="entry name" value="CADMIUM/ZINC-TRANSPORTING ATPASE HMA2-RELATED"/>
    <property type="match status" value="1"/>
</dbReference>
<evidence type="ECO:0000259" key="9">
    <source>
        <dbReference type="Pfam" id="PF00122"/>
    </source>
</evidence>
<evidence type="ECO:0000313" key="11">
    <source>
        <dbReference type="Proteomes" id="UP000309215"/>
    </source>
</evidence>
<evidence type="ECO:0000256" key="1">
    <source>
        <dbReference type="ARBA" id="ARBA00004370"/>
    </source>
</evidence>
<evidence type="ECO:0000256" key="4">
    <source>
        <dbReference type="ARBA" id="ARBA00022989"/>
    </source>
</evidence>
<dbReference type="InterPro" id="IPR001757">
    <property type="entry name" value="P_typ_ATPase"/>
</dbReference>
<dbReference type="EMBL" id="SSMQ01000009">
    <property type="protein sequence ID" value="TKD09710.1"/>
    <property type="molecule type" value="Genomic_DNA"/>
</dbReference>
<dbReference type="AlphaFoldDB" id="A0A4U1JEU8"/>
<feature type="transmembrane region" description="Helical" evidence="8">
    <location>
        <begin position="409"/>
        <end position="430"/>
    </location>
</feature>
<feature type="transmembrane region" description="Helical" evidence="8">
    <location>
        <begin position="197"/>
        <end position="219"/>
    </location>
</feature>
<feature type="transmembrane region" description="Helical" evidence="8">
    <location>
        <begin position="166"/>
        <end position="185"/>
    </location>
</feature>
<protein>
    <recommendedName>
        <fullName evidence="6">P-type Zn(2+) transporter</fullName>
        <ecNumber evidence="6">7.2.2.12</ecNumber>
    </recommendedName>
</protein>
<dbReference type="GO" id="GO:0016020">
    <property type="term" value="C:membrane"/>
    <property type="evidence" value="ECO:0007669"/>
    <property type="project" value="UniProtKB-SubCell"/>
</dbReference>
<feature type="transmembrane region" description="Helical" evidence="8">
    <location>
        <begin position="382"/>
        <end position="403"/>
    </location>
</feature>
<dbReference type="SUPFAM" id="SSF81660">
    <property type="entry name" value="Metal cation-transporting ATPase, ATP-binding domain N"/>
    <property type="match status" value="1"/>
</dbReference>
<dbReference type="GO" id="GO:0016463">
    <property type="term" value="F:P-type zinc transporter activity"/>
    <property type="evidence" value="ECO:0007669"/>
    <property type="project" value="UniProtKB-EC"/>
</dbReference>
<dbReference type="GO" id="GO:0016887">
    <property type="term" value="F:ATP hydrolysis activity"/>
    <property type="evidence" value="ECO:0007669"/>
    <property type="project" value="InterPro"/>
</dbReference>